<accession>A0A370HS49</accession>
<dbReference type="EMBL" id="QQBC01000014">
    <property type="protein sequence ID" value="RDI61356.1"/>
    <property type="molecule type" value="Genomic_DNA"/>
</dbReference>
<evidence type="ECO:0000313" key="2">
    <source>
        <dbReference type="EMBL" id="RDI61356.1"/>
    </source>
</evidence>
<gene>
    <name evidence="2" type="ORF">DFR76_11481</name>
</gene>
<organism evidence="2 3">
    <name type="scientific">Nocardia pseudobrasiliensis</name>
    <dbReference type="NCBI Taxonomy" id="45979"/>
    <lineage>
        <taxon>Bacteria</taxon>
        <taxon>Bacillati</taxon>
        <taxon>Actinomycetota</taxon>
        <taxon>Actinomycetes</taxon>
        <taxon>Mycobacteriales</taxon>
        <taxon>Nocardiaceae</taxon>
        <taxon>Nocardia</taxon>
    </lineage>
</organism>
<dbReference type="InterPro" id="IPR016040">
    <property type="entry name" value="NAD(P)-bd_dom"/>
</dbReference>
<dbReference type="InterPro" id="IPR036291">
    <property type="entry name" value="NAD(P)-bd_dom_sf"/>
</dbReference>
<evidence type="ECO:0000259" key="1">
    <source>
        <dbReference type="Pfam" id="PF13460"/>
    </source>
</evidence>
<keyword evidence="3" id="KW-1185">Reference proteome</keyword>
<dbReference type="Proteomes" id="UP000254869">
    <property type="component" value="Unassembled WGS sequence"/>
</dbReference>
<feature type="domain" description="NAD(P)-binding" evidence="1">
    <location>
        <begin position="7"/>
        <end position="176"/>
    </location>
</feature>
<comment type="caution">
    <text evidence="2">The sequence shown here is derived from an EMBL/GenBank/DDBJ whole genome shotgun (WGS) entry which is preliminary data.</text>
</comment>
<reference evidence="2 3" key="1">
    <citation type="submission" date="2018-07" db="EMBL/GenBank/DDBJ databases">
        <title>Genomic Encyclopedia of Type Strains, Phase IV (KMG-IV): sequencing the most valuable type-strain genomes for metagenomic binning, comparative biology and taxonomic classification.</title>
        <authorList>
            <person name="Goeker M."/>
        </authorList>
    </citation>
    <scope>NUCLEOTIDE SEQUENCE [LARGE SCALE GENOMIC DNA]</scope>
    <source>
        <strain evidence="2 3">DSM 44290</strain>
    </source>
</reference>
<sequence length="267" mass="28714">MTYLVTGARGTVGRTVIDRLLAAGIPVRATSSRPQETDLPADVEVVGLDPADPATYAAAFDGVDRVFMYAADAGVDEFLTAAQGARVEHIVLLSSLAAQTPDNFIGNRHVAVERPLLASGLPATILRPGAFATNANMWRDSIRTERVVRLPFPDVQQSPIHEADLADAAVAALTTPGHAGKVYPLTGPQSLSFRQMVDLLADALGEPIRIERISFEQAAEFVYRPVLELWSRLGDEPAQVGPTLESVTGESGRTFSRWAADHADDFR</sequence>
<dbReference type="PANTHER" id="PTHR43162">
    <property type="match status" value="1"/>
</dbReference>
<dbReference type="InterPro" id="IPR051604">
    <property type="entry name" value="Ergot_Alk_Oxidoreductase"/>
</dbReference>
<dbReference type="RefSeq" id="WP_068005800.1">
    <property type="nucleotide sequence ID" value="NZ_QQBC01000014.1"/>
</dbReference>
<protein>
    <submittedName>
        <fullName evidence="2">Uncharacterized protein YbjT (DUF2867 family)</fullName>
    </submittedName>
</protein>
<dbReference type="AlphaFoldDB" id="A0A370HS49"/>
<evidence type="ECO:0000313" key="3">
    <source>
        <dbReference type="Proteomes" id="UP000254869"/>
    </source>
</evidence>
<dbReference type="Pfam" id="PF13460">
    <property type="entry name" value="NAD_binding_10"/>
    <property type="match status" value="1"/>
</dbReference>
<dbReference type="SUPFAM" id="SSF51735">
    <property type="entry name" value="NAD(P)-binding Rossmann-fold domains"/>
    <property type="match status" value="1"/>
</dbReference>
<dbReference type="Gene3D" id="3.40.50.720">
    <property type="entry name" value="NAD(P)-binding Rossmann-like Domain"/>
    <property type="match status" value="1"/>
</dbReference>
<name>A0A370HS49_9NOCA</name>
<dbReference type="PANTHER" id="PTHR43162:SF1">
    <property type="entry name" value="PRESTALK A DIFFERENTIATION PROTEIN A"/>
    <property type="match status" value="1"/>
</dbReference>
<dbReference type="STRING" id="1210086.GCA_001613105_06475"/>
<proteinExistence type="predicted"/>